<proteinExistence type="predicted"/>
<accession>A0A6J6LHD8</accession>
<evidence type="ECO:0000259" key="2">
    <source>
        <dbReference type="Pfam" id="PF10979"/>
    </source>
</evidence>
<reference evidence="3" key="1">
    <citation type="submission" date="2020-05" db="EMBL/GenBank/DDBJ databases">
        <authorList>
            <person name="Chiriac C."/>
            <person name="Salcher M."/>
            <person name="Ghai R."/>
            <person name="Kavagutti S V."/>
        </authorList>
    </citation>
    <scope>NUCLEOTIDE SEQUENCE</scope>
</reference>
<evidence type="ECO:0000256" key="1">
    <source>
        <dbReference type="SAM" id="MobiDB-lite"/>
    </source>
</evidence>
<dbReference type="InterPro" id="IPR024498">
    <property type="entry name" value="DUF2786"/>
</dbReference>
<organism evidence="3">
    <name type="scientific">freshwater metagenome</name>
    <dbReference type="NCBI Taxonomy" id="449393"/>
    <lineage>
        <taxon>unclassified sequences</taxon>
        <taxon>metagenomes</taxon>
        <taxon>ecological metagenomes</taxon>
    </lineage>
</organism>
<gene>
    <name evidence="3" type="ORF">UFOPK2169_01344</name>
</gene>
<feature type="region of interest" description="Disordered" evidence="1">
    <location>
        <begin position="202"/>
        <end position="225"/>
    </location>
</feature>
<feature type="compositionally biased region" description="Low complexity" evidence="1">
    <location>
        <begin position="202"/>
        <end position="219"/>
    </location>
</feature>
<sequence length="225" mass="24601">MKSYKERIHALLALAQHPNTPQAEAETALAMASKLMQKHGLSNDDLDDPTAEASVEVVMRIHRVSGPYRVRRVNVLNAIALMHSCIGYRDFDDDNSCVMVLYGREADITAAYTLFCAADLMGARLLPRGNRTWRTEWWNGFQRGIQEALQSARNEFVSETPGAGLVLADRMTRARDEMRASAPPLRGGYSYADTSSSAYSSGKSAGQGFSTGSRSFTSGVKGELG</sequence>
<dbReference type="Pfam" id="PF10979">
    <property type="entry name" value="DUF2786"/>
    <property type="match status" value="1"/>
</dbReference>
<dbReference type="AlphaFoldDB" id="A0A6J6LHD8"/>
<dbReference type="EMBL" id="CAEZWE010000063">
    <property type="protein sequence ID" value="CAB4660073.1"/>
    <property type="molecule type" value="Genomic_DNA"/>
</dbReference>
<feature type="domain" description="DUF2786" evidence="2">
    <location>
        <begin position="5"/>
        <end position="42"/>
    </location>
</feature>
<name>A0A6J6LHD8_9ZZZZ</name>
<protein>
    <submittedName>
        <fullName evidence="3">Unannotated protein</fullName>
    </submittedName>
</protein>
<evidence type="ECO:0000313" key="3">
    <source>
        <dbReference type="EMBL" id="CAB4660073.1"/>
    </source>
</evidence>